<feature type="region of interest" description="Disordered" evidence="5">
    <location>
        <begin position="229"/>
        <end position="248"/>
    </location>
</feature>
<protein>
    <submittedName>
        <fullName evidence="6">Uncharacterized protein</fullName>
    </submittedName>
</protein>
<dbReference type="InterPro" id="IPR011990">
    <property type="entry name" value="TPR-like_helical_dom_sf"/>
</dbReference>
<dbReference type="Pfam" id="PF22330">
    <property type="entry name" value="Rib_mS39_PPR"/>
    <property type="match status" value="1"/>
</dbReference>
<sequence length="867" mass="96176">MLPRLKTIVPLSRRAASTASAKASEAPKQSAPPLPKSLDIAPPRRKYRDEVSVLRALSKCVSPHLGLPTYGCAIEPWLSAGGARERANMMAKAAGRNAARHVARNLLANDLTALVTEIPRIDVLVPLQTGESIRKEMAEGVINEQEAMERLLLLLSPRDAWTLYKDATNVKWDSDILHRLLDLLCATNSGNGGPEFFEHLPFVDRGSLPEPEELFYAAENRIFSALRNAAETPVENTSPTDTPETETDSLEGLQATEAQLTKVELEGGESVVEEILSAEPSSWHNGCPAEQLFSQHQDVLRTPAAYTALIRGAARFGAADRAWELAKEALNSSIKLPLCVYNDLLRCTHECSVEKDIWTRLLEGFELLRASKLRPDALTFSSALHSLHKSNLKAIDNEDGSPQNFTDKALGLLEEAKRLGIQPTLGLYANLLRAVVTSRISKTGQAYRLTEILADILADVENSWDCLSRADVFSSVDDYEFASTAMFCATVDTSSAVSIRLVQRVYDLVHTRCGDRRFLFRNSVDARGFYARYLITVMLNGVGGVEQLAELYHNHRPIFQGNQRAYEVLAHRLKASIFRWTDALEKVNTRKEKFDGATLENLEGEASKAFETLGEMIFDFVAMSAKMPQRLPFYISDSLMTFSFVDPWVEIRTPLLPGRSCLRSISEEGCRSAHKAAVAFAELFRCHEARLASFSSDKVQSFKPLTTAELTALVRMVLHPTAFNTGRPDGQQSVAQREANERALNCASDLLMLNKDPMIRERSRTSDVGAMEMLRSCWFTSSQSVTERVWSVLEYLAGLKYISGRCAQHVFVEDGSLWRVLDAAEASLVPEGKTRAEVGIPANSPQIQIINAVRTKFKEHVASNTPE</sequence>
<proteinExistence type="predicted"/>
<reference evidence="6 7" key="1">
    <citation type="submission" date="2019-07" db="EMBL/GenBank/DDBJ databases">
        <authorList>
            <person name="Jastrzebski P J."/>
            <person name="Paukszto L."/>
            <person name="Jastrzebski P J."/>
        </authorList>
    </citation>
    <scope>NUCLEOTIDE SEQUENCE [LARGE SCALE GENOMIC DNA]</scope>
    <source>
        <strain evidence="6 7">WMS-il1</strain>
    </source>
</reference>
<gene>
    <name evidence="6" type="ORF">WMSIL1_LOCUS8175</name>
</gene>
<feature type="region of interest" description="Disordered" evidence="5">
    <location>
        <begin position="9"/>
        <end position="41"/>
    </location>
</feature>
<evidence type="ECO:0000313" key="6">
    <source>
        <dbReference type="EMBL" id="VUZ48878.1"/>
    </source>
</evidence>
<dbReference type="GO" id="GO:0032543">
    <property type="term" value="P:mitochondrial translation"/>
    <property type="evidence" value="ECO:0007669"/>
    <property type="project" value="InterPro"/>
</dbReference>
<feature type="compositionally biased region" description="Low complexity" evidence="5">
    <location>
        <begin position="12"/>
        <end position="26"/>
    </location>
</feature>
<dbReference type="InterPro" id="IPR037387">
    <property type="entry name" value="PTCD3"/>
</dbReference>
<evidence type="ECO:0000256" key="4">
    <source>
        <dbReference type="ARBA" id="ARBA00023128"/>
    </source>
</evidence>
<name>A0A564YQB0_HYMDI</name>
<evidence type="ECO:0000256" key="1">
    <source>
        <dbReference type="ARBA" id="ARBA00004173"/>
    </source>
</evidence>
<dbReference type="GO" id="GO:0005739">
    <property type="term" value="C:mitochondrion"/>
    <property type="evidence" value="ECO:0007669"/>
    <property type="project" value="UniProtKB-SubCell"/>
</dbReference>
<dbReference type="GO" id="GO:0043024">
    <property type="term" value="F:ribosomal small subunit binding"/>
    <property type="evidence" value="ECO:0007669"/>
    <property type="project" value="InterPro"/>
</dbReference>
<dbReference type="InterPro" id="IPR055063">
    <property type="entry name" value="Rib_mS39_PPR"/>
</dbReference>
<keyword evidence="7" id="KW-1185">Reference proteome</keyword>
<dbReference type="GO" id="GO:0019843">
    <property type="term" value="F:rRNA binding"/>
    <property type="evidence" value="ECO:0007669"/>
    <property type="project" value="InterPro"/>
</dbReference>
<evidence type="ECO:0000313" key="7">
    <source>
        <dbReference type="Proteomes" id="UP000321570"/>
    </source>
</evidence>
<dbReference type="AlphaFoldDB" id="A0A564YQB0"/>
<dbReference type="PANTHER" id="PTHR16276:SF1">
    <property type="entry name" value="SMALL RIBOSOMAL SUBUNIT PROTEIN MS39"/>
    <property type="match status" value="1"/>
</dbReference>
<organism evidence="6 7">
    <name type="scientific">Hymenolepis diminuta</name>
    <name type="common">Rat tapeworm</name>
    <dbReference type="NCBI Taxonomy" id="6216"/>
    <lineage>
        <taxon>Eukaryota</taxon>
        <taxon>Metazoa</taxon>
        <taxon>Spiralia</taxon>
        <taxon>Lophotrochozoa</taxon>
        <taxon>Platyhelminthes</taxon>
        <taxon>Cestoda</taxon>
        <taxon>Eucestoda</taxon>
        <taxon>Cyclophyllidea</taxon>
        <taxon>Hymenolepididae</taxon>
        <taxon>Hymenolepis</taxon>
    </lineage>
</organism>
<evidence type="ECO:0000256" key="5">
    <source>
        <dbReference type="SAM" id="MobiDB-lite"/>
    </source>
</evidence>
<dbReference type="Gene3D" id="1.25.40.10">
    <property type="entry name" value="Tetratricopeptide repeat domain"/>
    <property type="match status" value="1"/>
</dbReference>
<dbReference type="PANTHER" id="PTHR16276">
    <property type="entry name" value="PENTATRICOPEPTIDE REPEAT DOMAIN-CONTAINING PROTEIN 3"/>
    <property type="match status" value="1"/>
</dbReference>
<comment type="subcellular location">
    <subcellularLocation>
        <location evidence="1">Mitochondrion</location>
    </subcellularLocation>
</comment>
<dbReference type="Proteomes" id="UP000321570">
    <property type="component" value="Unassembled WGS sequence"/>
</dbReference>
<evidence type="ECO:0000256" key="3">
    <source>
        <dbReference type="ARBA" id="ARBA00022946"/>
    </source>
</evidence>
<dbReference type="EMBL" id="CABIJS010000321">
    <property type="protein sequence ID" value="VUZ48878.1"/>
    <property type="molecule type" value="Genomic_DNA"/>
</dbReference>
<keyword evidence="4" id="KW-0496">Mitochondrion</keyword>
<evidence type="ECO:0000256" key="2">
    <source>
        <dbReference type="ARBA" id="ARBA00022737"/>
    </source>
</evidence>
<keyword evidence="2" id="KW-0677">Repeat</keyword>
<accession>A0A564YQB0</accession>
<keyword evidence="3" id="KW-0809">Transit peptide</keyword>